<feature type="transmembrane region" description="Helical" evidence="8">
    <location>
        <begin position="279"/>
        <end position="303"/>
    </location>
</feature>
<evidence type="ECO:0000256" key="3">
    <source>
        <dbReference type="ARBA" id="ARBA00022692"/>
    </source>
</evidence>
<evidence type="ECO:0000313" key="9">
    <source>
        <dbReference type="Ensembl" id="ENSSORP00005020639.1"/>
    </source>
</evidence>
<dbReference type="InterPro" id="IPR036259">
    <property type="entry name" value="MFS_trans_sf"/>
</dbReference>
<keyword evidence="6" id="KW-0325">Glycoprotein</keyword>
<dbReference type="Pfam" id="PF05978">
    <property type="entry name" value="UNC-93"/>
    <property type="match status" value="2"/>
</dbReference>
<dbReference type="GO" id="GO:0016020">
    <property type="term" value="C:membrane"/>
    <property type="evidence" value="ECO:0007669"/>
    <property type="project" value="UniProtKB-SubCell"/>
</dbReference>
<comment type="subcellular location">
    <subcellularLocation>
        <location evidence="1">Membrane</location>
        <topology evidence="1">Multi-pass membrane protein</topology>
    </subcellularLocation>
</comment>
<protein>
    <recommendedName>
        <fullName evidence="7">Protein unc-93 homolog A</fullName>
    </recommendedName>
</protein>
<dbReference type="InterPro" id="IPR051951">
    <property type="entry name" value="UNC-93_regulatory"/>
</dbReference>
<dbReference type="PANTHER" id="PTHR19444">
    <property type="entry name" value="UNC-93 RELATED"/>
    <property type="match status" value="1"/>
</dbReference>
<reference evidence="9" key="1">
    <citation type="submission" date="2025-08" db="UniProtKB">
        <authorList>
            <consortium name="Ensembl"/>
        </authorList>
    </citation>
    <scope>IDENTIFICATION</scope>
</reference>
<dbReference type="PANTHER" id="PTHR19444:SF13">
    <property type="entry name" value="PROTEIN UNC-93 HOMOLOG A"/>
    <property type="match status" value="1"/>
</dbReference>
<keyword evidence="4 8" id="KW-1133">Transmembrane helix</keyword>
<evidence type="ECO:0000256" key="5">
    <source>
        <dbReference type="ARBA" id="ARBA00023136"/>
    </source>
</evidence>
<sequence>MVSRNFKNVLVVSIGFLSLFTAYGGLQSLQSSLNAEQGMGVASLSVIYASIIISSMFLPPIMIKNLGCKWTIVVGMACYVSYSFGNLYPGWYTLIPTSVILGLGGSPLWSAKCAYLTHLWEPPGRRRGQTGLGHHQPVLRHLLLHLPARLPCGETMSSLIFGQEPKLGRSTSDFNSNSTTSRPAQSLVWTLVRIVGVLAILIVAIFLAKHRPGTGQPVSVGTVNRSAHTFMATFRLLKDWRLLTLIPLTMYSGFEQSFLSGEYTQGPKQLNPCNYVTCALGIHFVGFIMMCFGAANSLCSFLFGRLARYTGRAALFFFAALTNFACILALLFWRPHPDDLPVFFVFPALWGMADAIWQTQTNALYGILFPRHKEAAFANYRMWESLGFVIAFAYSTFLCLEYKLYILLAVLLLTLLTYPIVEYHEHKHPTPPIEEGTYTSGRKQVQENDKDVICQTHL</sequence>
<dbReference type="FunFam" id="1.20.1250.20:FF:000290">
    <property type="entry name" value="Unc-93 homolog A"/>
    <property type="match status" value="1"/>
</dbReference>
<evidence type="ECO:0000256" key="2">
    <source>
        <dbReference type="ARBA" id="ARBA00009172"/>
    </source>
</evidence>
<keyword evidence="5 8" id="KW-0472">Membrane</keyword>
<dbReference type="FunCoup" id="A0A672ZUK1">
    <property type="interactions" value="694"/>
</dbReference>
<keyword evidence="10" id="KW-1185">Reference proteome</keyword>
<evidence type="ECO:0000256" key="7">
    <source>
        <dbReference type="ARBA" id="ARBA00040854"/>
    </source>
</evidence>
<dbReference type="SUPFAM" id="SSF103473">
    <property type="entry name" value="MFS general substrate transporter"/>
    <property type="match status" value="1"/>
</dbReference>
<feature type="transmembrane region" description="Helical" evidence="8">
    <location>
        <begin position="340"/>
        <end position="357"/>
    </location>
</feature>
<evidence type="ECO:0000256" key="4">
    <source>
        <dbReference type="ARBA" id="ARBA00022989"/>
    </source>
</evidence>
<evidence type="ECO:0000313" key="10">
    <source>
        <dbReference type="Proteomes" id="UP000472271"/>
    </source>
</evidence>
<evidence type="ECO:0000256" key="6">
    <source>
        <dbReference type="ARBA" id="ARBA00023180"/>
    </source>
</evidence>
<dbReference type="InterPro" id="IPR010291">
    <property type="entry name" value="Ion_channel_UNC-93"/>
</dbReference>
<evidence type="ECO:0000256" key="8">
    <source>
        <dbReference type="SAM" id="Phobius"/>
    </source>
</evidence>
<dbReference type="Proteomes" id="UP000472271">
    <property type="component" value="Unassembled WGS sequence"/>
</dbReference>
<feature type="transmembrane region" description="Helical" evidence="8">
    <location>
        <begin position="378"/>
        <end position="398"/>
    </location>
</feature>
<reference evidence="9" key="2">
    <citation type="submission" date="2025-09" db="UniProtKB">
        <authorList>
            <consortium name="Ensembl"/>
        </authorList>
    </citation>
    <scope>IDENTIFICATION</scope>
</reference>
<organism evidence="9 10">
    <name type="scientific">Sphaeramia orbicularis</name>
    <name type="common">orbiculate cardinalfish</name>
    <dbReference type="NCBI Taxonomy" id="375764"/>
    <lineage>
        <taxon>Eukaryota</taxon>
        <taxon>Metazoa</taxon>
        <taxon>Chordata</taxon>
        <taxon>Craniata</taxon>
        <taxon>Vertebrata</taxon>
        <taxon>Euteleostomi</taxon>
        <taxon>Actinopterygii</taxon>
        <taxon>Neopterygii</taxon>
        <taxon>Teleostei</taxon>
        <taxon>Neoteleostei</taxon>
        <taxon>Acanthomorphata</taxon>
        <taxon>Gobiaria</taxon>
        <taxon>Kurtiformes</taxon>
        <taxon>Apogonoidei</taxon>
        <taxon>Apogonidae</taxon>
        <taxon>Apogoninae</taxon>
        <taxon>Sphaeramia</taxon>
    </lineage>
</organism>
<feature type="transmembrane region" description="Helical" evidence="8">
    <location>
        <begin position="404"/>
        <end position="421"/>
    </location>
</feature>
<dbReference type="Gene3D" id="1.20.1250.20">
    <property type="entry name" value="MFS general substrate transporter like domains"/>
    <property type="match status" value="2"/>
</dbReference>
<keyword evidence="3 8" id="KW-0812">Transmembrane</keyword>
<accession>A0A672ZUK1</accession>
<dbReference type="InParanoid" id="A0A672ZUK1"/>
<dbReference type="AlphaFoldDB" id="A0A672ZUK1"/>
<evidence type="ECO:0000256" key="1">
    <source>
        <dbReference type="ARBA" id="ARBA00004141"/>
    </source>
</evidence>
<name>A0A672ZUK1_9TELE</name>
<comment type="similarity">
    <text evidence="2">Belongs to the unc-93 family.</text>
</comment>
<proteinExistence type="inferred from homology"/>
<feature type="transmembrane region" description="Helical" evidence="8">
    <location>
        <begin position="70"/>
        <end position="88"/>
    </location>
</feature>
<feature type="transmembrane region" description="Helical" evidence="8">
    <location>
        <begin position="315"/>
        <end position="334"/>
    </location>
</feature>
<feature type="transmembrane region" description="Helical" evidence="8">
    <location>
        <begin position="40"/>
        <end position="58"/>
    </location>
</feature>
<feature type="transmembrane region" description="Helical" evidence="8">
    <location>
        <begin position="187"/>
        <end position="208"/>
    </location>
</feature>
<dbReference type="Ensembl" id="ENSSORT00005021216.1">
    <property type="protein sequence ID" value="ENSSORP00005020639.1"/>
    <property type="gene ID" value="ENSSORG00005010037.1"/>
</dbReference>